<evidence type="ECO:0000313" key="9">
    <source>
        <dbReference type="Proteomes" id="UP001491310"/>
    </source>
</evidence>
<evidence type="ECO:0000256" key="5">
    <source>
        <dbReference type="ARBA" id="ARBA00022777"/>
    </source>
</evidence>
<dbReference type="CDD" id="cd02023">
    <property type="entry name" value="UMPK"/>
    <property type="match status" value="1"/>
</dbReference>
<dbReference type="PANTHER" id="PTHR10285">
    <property type="entry name" value="URIDINE KINASE"/>
    <property type="match status" value="1"/>
</dbReference>
<dbReference type="PRINTS" id="PR00988">
    <property type="entry name" value="URIDINKINASE"/>
</dbReference>
<dbReference type="InterPro" id="IPR000764">
    <property type="entry name" value="Uridine_kinase-like"/>
</dbReference>
<dbReference type="EC" id="2.7.1.48" evidence="2"/>
<evidence type="ECO:0000256" key="6">
    <source>
        <dbReference type="SAM" id="MobiDB-lite"/>
    </source>
</evidence>
<dbReference type="Gene3D" id="3.40.50.300">
    <property type="entry name" value="P-loop containing nucleotide triphosphate hydrolases"/>
    <property type="match status" value="1"/>
</dbReference>
<sequence>MEVESKAGTVPRKTPRDIGGPPPPSPLRQGANTTFLIGVAGGTASGKTSVCEKIMAQLREDMKDHPASRLLHVAQDNFYRDLTPEEQANMSAFNFDHPSAFAWNEIVATLRDLKAGRPAVIPQYDFVTSARHPESVPVQSADVVLFDGILAFYSAELRDLFDLMLFVDVDDDTRLARRIRRDLVERKRDVLHVLEQYERTVKPSFAQFILPTKQFAHIIVPRGLENTVAIDLIQRHIQWRLSERFHANASATSRS</sequence>
<dbReference type="NCBIfam" id="NF004018">
    <property type="entry name" value="PRK05480.1"/>
    <property type="match status" value="1"/>
</dbReference>
<dbReference type="InterPro" id="IPR027417">
    <property type="entry name" value="P-loop_NTPase"/>
</dbReference>
<proteinExistence type="predicted"/>
<keyword evidence="4" id="KW-0547">Nucleotide-binding</keyword>
<dbReference type="InterPro" id="IPR006083">
    <property type="entry name" value="PRK/URK"/>
</dbReference>
<evidence type="ECO:0000259" key="7">
    <source>
        <dbReference type="Pfam" id="PF00485"/>
    </source>
</evidence>
<keyword evidence="5" id="KW-0418">Kinase</keyword>
<reference evidence="8 9" key="1">
    <citation type="journal article" date="2024" name="Nat. Commun.">
        <title>Phylogenomics reveals the evolutionary origins of lichenization in chlorophyte algae.</title>
        <authorList>
            <person name="Puginier C."/>
            <person name="Libourel C."/>
            <person name="Otte J."/>
            <person name="Skaloud P."/>
            <person name="Haon M."/>
            <person name="Grisel S."/>
            <person name="Petersen M."/>
            <person name="Berrin J.G."/>
            <person name="Delaux P.M."/>
            <person name="Dal Grande F."/>
            <person name="Keller J."/>
        </authorList>
    </citation>
    <scope>NUCLEOTIDE SEQUENCE [LARGE SCALE GENOMIC DNA]</scope>
    <source>
        <strain evidence="8 9">SAG 216-7</strain>
    </source>
</reference>
<protein>
    <recommendedName>
        <fullName evidence="2">uridine/cytidine kinase</fullName>
        <ecNumber evidence="2">2.7.1.48</ecNumber>
    </recommendedName>
</protein>
<dbReference type="Pfam" id="PF00485">
    <property type="entry name" value="PRK"/>
    <property type="match status" value="1"/>
</dbReference>
<evidence type="ECO:0000256" key="2">
    <source>
        <dbReference type="ARBA" id="ARBA00012137"/>
    </source>
</evidence>
<dbReference type="SUPFAM" id="SSF52540">
    <property type="entry name" value="P-loop containing nucleoside triphosphate hydrolases"/>
    <property type="match status" value="1"/>
</dbReference>
<name>A0ABR2YXN7_9CHLO</name>
<organism evidence="8 9">
    <name type="scientific">Coccomyxa subellipsoidea</name>
    <dbReference type="NCBI Taxonomy" id="248742"/>
    <lineage>
        <taxon>Eukaryota</taxon>
        <taxon>Viridiplantae</taxon>
        <taxon>Chlorophyta</taxon>
        <taxon>core chlorophytes</taxon>
        <taxon>Trebouxiophyceae</taxon>
        <taxon>Trebouxiophyceae incertae sedis</taxon>
        <taxon>Coccomyxaceae</taxon>
        <taxon>Coccomyxa</taxon>
    </lineage>
</organism>
<feature type="domain" description="Phosphoribulokinase/uridine kinase" evidence="7">
    <location>
        <begin position="36"/>
        <end position="228"/>
    </location>
</feature>
<evidence type="ECO:0000256" key="1">
    <source>
        <dbReference type="ARBA" id="ARBA00004690"/>
    </source>
</evidence>
<comment type="pathway">
    <text evidence="1">Pyrimidine metabolism; UMP biosynthesis via salvage pathway; UMP from uridine: step 1/1.</text>
</comment>
<evidence type="ECO:0000256" key="3">
    <source>
        <dbReference type="ARBA" id="ARBA00022679"/>
    </source>
</evidence>
<evidence type="ECO:0000313" key="8">
    <source>
        <dbReference type="EMBL" id="KAK9916412.1"/>
    </source>
</evidence>
<gene>
    <name evidence="8" type="ORF">WJX75_002278</name>
</gene>
<feature type="region of interest" description="Disordered" evidence="6">
    <location>
        <begin position="1"/>
        <end position="31"/>
    </location>
</feature>
<keyword evidence="3" id="KW-0808">Transferase</keyword>
<dbReference type="Proteomes" id="UP001491310">
    <property type="component" value="Unassembled WGS sequence"/>
</dbReference>
<comment type="caution">
    <text evidence="8">The sequence shown here is derived from an EMBL/GenBank/DDBJ whole genome shotgun (WGS) entry which is preliminary data.</text>
</comment>
<evidence type="ECO:0000256" key="4">
    <source>
        <dbReference type="ARBA" id="ARBA00022741"/>
    </source>
</evidence>
<accession>A0ABR2YXN7</accession>
<keyword evidence="9" id="KW-1185">Reference proteome</keyword>
<dbReference type="EMBL" id="JALJOT010000003">
    <property type="protein sequence ID" value="KAK9916412.1"/>
    <property type="molecule type" value="Genomic_DNA"/>
</dbReference>